<protein>
    <recommendedName>
        <fullName evidence="3">SprT-like family protein</fullName>
    </recommendedName>
</protein>
<sequence>MQCFQIFLGLARNFFKATNLCKSLYMLSLKSHYQYKQSSSVPVDYTAGNVYNLQKIYEDLNDKLFQGSLKLKIGWFGRQKSRTGNSLVLGCFHEEEQLVRIHRSLDRRDVPLFFVEYVIYHEIIHSLVPREYSSSGRTMFHGKKFKEYERRFPMYEHAIAWEKENAFLLLRGYKLVGKEDGRT</sequence>
<organism evidence="1 2">
    <name type="scientific">Chlamydia ibidis 10-1398/6</name>
    <dbReference type="NCBI Taxonomy" id="1046581"/>
    <lineage>
        <taxon>Bacteria</taxon>
        <taxon>Pseudomonadati</taxon>
        <taxon>Chlamydiota</taxon>
        <taxon>Chlamydiia</taxon>
        <taxon>Chlamydiales</taxon>
        <taxon>Chlamydiaceae</taxon>
        <taxon>Chlamydia/Chlamydophila group</taxon>
        <taxon>Chlamydia</taxon>
    </lineage>
</organism>
<accession>A0ABP2XFL1</accession>
<dbReference type="Proteomes" id="UP000016064">
    <property type="component" value="Unassembled WGS sequence"/>
</dbReference>
<evidence type="ECO:0008006" key="3">
    <source>
        <dbReference type="Google" id="ProtNLM"/>
    </source>
</evidence>
<evidence type="ECO:0000313" key="1">
    <source>
        <dbReference type="EMBL" id="EQM62974.1"/>
    </source>
</evidence>
<evidence type="ECO:0000313" key="2">
    <source>
        <dbReference type="Proteomes" id="UP000016064"/>
    </source>
</evidence>
<name>A0ABP2XFL1_9CHLA</name>
<reference evidence="1 2" key="1">
    <citation type="submission" date="2013-07" db="EMBL/GenBank/DDBJ databases">
        <title>Isolation of a new Chlamydia species from the feral Sacred Ibis (Threskiornis aethiopicus): Chlamydia ibidis.</title>
        <authorList>
            <person name="Vorimore F."/>
            <person name="Hsia R.-C."/>
            <person name="Huot-Creasy H."/>
            <person name="Bastian S."/>
            <person name="Deruyter L."/>
            <person name="Passet A."/>
            <person name="Sachse K."/>
            <person name="Bavoil P."/>
            <person name="Myers G."/>
            <person name="Laroucau K."/>
        </authorList>
    </citation>
    <scope>NUCLEOTIDE SEQUENCE [LARGE SCALE GENOMIC DNA]</scope>
    <source>
        <strain evidence="1 2">10-1398/6</strain>
    </source>
</reference>
<comment type="caution">
    <text evidence="1">The sequence shown here is derived from an EMBL/GenBank/DDBJ whole genome shotgun (WGS) entry which is preliminary data.</text>
</comment>
<keyword evidence="2" id="KW-1185">Reference proteome</keyword>
<dbReference type="EMBL" id="APJW01000001">
    <property type="protein sequence ID" value="EQM62974.1"/>
    <property type="molecule type" value="Genomic_DNA"/>
</dbReference>
<gene>
    <name evidence="1" type="ORF">H359_0246</name>
</gene>
<proteinExistence type="predicted"/>